<protein>
    <submittedName>
        <fullName evidence="1">3-mercaptopropionate dioxygenase</fullName>
    </submittedName>
</protein>
<keyword evidence="1" id="KW-0560">Oxidoreductase</keyword>
<gene>
    <name evidence="1" type="ORF">GBAR_LOCUS11051</name>
</gene>
<dbReference type="GO" id="GO:0051213">
    <property type="term" value="F:dioxygenase activity"/>
    <property type="evidence" value="ECO:0007669"/>
    <property type="project" value="UniProtKB-KW"/>
</dbReference>
<dbReference type="InterPro" id="IPR014710">
    <property type="entry name" value="RmlC-like_jellyroll"/>
</dbReference>
<comment type="caution">
    <text evidence="1">The sequence shown here is derived from an EMBL/GenBank/DDBJ whole genome shotgun (WGS) entry which is preliminary data.</text>
</comment>
<accession>A0AA35RX98</accession>
<dbReference type="SUPFAM" id="SSF51182">
    <property type="entry name" value="RmlC-like cupins"/>
    <property type="match status" value="1"/>
</dbReference>
<sequence>MVAVKYTLEDFVHDMDNLLVSQPTREKIFDRGSDCLSRLISNPDAIPGRFRQPVGSGGRANHGSWLLHHSPDSGLLVTAVVWGPGDHAAPHDHRTWGMIGVMDNALTETRFRRVDDHERTDWAQLERDRSSVVKPGEISLLIPEVDEIHQMDNFTDRPTVEVHVYGQDLRGLERVRYDLETGAIRRMMTEKYDNC</sequence>
<dbReference type="EMBL" id="CASHTH010001687">
    <property type="protein sequence ID" value="CAI8018256.1"/>
    <property type="molecule type" value="Genomic_DNA"/>
</dbReference>
<dbReference type="Proteomes" id="UP001174909">
    <property type="component" value="Unassembled WGS sequence"/>
</dbReference>
<dbReference type="Gene3D" id="2.60.120.10">
    <property type="entry name" value="Jelly Rolls"/>
    <property type="match status" value="1"/>
</dbReference>
<reference evidence="1" key="1">
    <citation type="submission" date="2023-03" db="EMBL/GenBank/DDBJ databases">
        <authorList>
            <person name="Steffen K."/>
            <person name="Cardenas P."/>
        </authorList>
    </citation>
    <scope>NUCLEOTIDE SEQUENCE</scope>
</reference>
<keyword evidence="2" id="KW-1185">Reference proteome</keyword>
<evidence type="ECO:0000313" key="2">
    <source>
        <dbReference type="Proteomes" id="UP001174909"/>
    </source>
</evidence>
<dbReference type="InterPro" id="IPR011051">
    <property type="entry name" value="RmlC_Cupin_sf"/>
</dbReference>
<organism evidence="1 2">
    <name type="scientific">Geodia barretti</name>
    <name type="common">Barrett's horny sponge</name>
    <dbReference type="NCBI Taxonomy" id="519541"/>
    <lineage>
        <taxon>Eukaryota</taxon>
        <taxon>Metazoa</taxon>
        <taxon>Porifera</taxon>
        <taxon>Demospongiae</taxon>
        <taxon>Heteroscleromorpha</taxon>
        <taxon>Tetractinellida</taxon>
        <taxon>Astrophorina</taxon>
        <taxon>Geodiidae</taxon>
        <taxon>Geodia</taxon>
    </lineage>
</organism>
<keyword evidence="1" id="KW-0223">Dioxygenase</keyword>
<name>A0AA35RX98_GEOBA</name>
<dbReference type="AlphaFoldDB" id="A0AA35RX98"/>
<dbReference type="CDD" id="cd10548">
    <property type="entry name" value="cupin_CDO"/>
    <property type="match status" value="1"/>
</dbReference>
<evidence type="ECO:0000313" key="1">
    <source>
        <dbReference type="EMBL" id="CAI8018256.1"/>
    </source>
</evidence>
<proteinExistence type="predicted"/>